<dbReference type="InterPro" id="IPR049735">
    <property type="entry name" value="NovE/LmbU-like"/>
</dbReference>
<dbReference type="EMBL" id="CP029190">
    <property type="protein sequence ID" value="QES52558.1"/>
    <property type="molecule type" value="Genomic_DNA"/>
</dbReference>
<dbReference type="OrthoDB" id="3383999at2"/>
<reference evidence="1 2" key="1">
    <citation type="submission" date="2018-05" db="EMBL/GenBank/DDBJ databases">
        <title>Streptomyces venezuelae.</title>
        <authorList>
            <person name="Kim W."/>
            <person name="Lee N."/>
            <person name="Cho B.-K."/>
        </authorList>
    </citation>
    <scope>NUCLEOTIDE SEQUENCE [LARGE SCALE GENOMIC DNA]</scope>
    <source>
        <strain evidence="1 2">ATCC 21782</strain>
    </source>
</reference>
<name>A0A5P2DEL3_STRVZ</name>
<evidence type="ECO:0000313" key="1">
    <source>
        <dbReference type="EMBL" id="QES52558.1"/>
    </source>
</evidence>
<organism evidence="1 2">
    <name type="scientific">Streptomyces venezuelae</name>
    <dbReference type="NCBI Taxonomy" id="54571"/>
    <lineage>
        <taxon>Bacteria</taxon>
        <taxon>Bacillati</taxon>
        <taxon>Actinomycetota</taxon>
        <taxon>Actinomycetes</taxon>
        <taxon>Kitasatosporales</taxon>
        <taxon>Streptomycetaceae</taxon>
        <taxon>Streptomyces</taxon>
    </lineage>
</organism>
<dbReference type="NCBIfam" id="NF038070">
    <property type="entry name" value="LmbU_fam_TF"/>
    <property type="match status" value="1"/>
</dbReference>
<accession>A0A5P2DEL3</accession>
<gene>
    <name evidence="1" type="ORF">DEJ50_21175</name>
</gene>
<dbReference type="AlphaFoldDB" id="A0A5P2DEL3"/>
<protein>
    <recommendedName>
        <fullName evidence="3">LmbU</fullName>
    </recommendedName>
</protein>
<evidence type="ECO:0000313" key="2">
    <source>
        <dbReference type="Proteomes" id="UP000325211"/>
    </source>
</evidence>
<proteinExistence type="predicted"/>
<dbReference type="Proteomes" id="UP000325211">
    <property type="component" value="Chromosome"/>
</dbReference>
<sequence>MNIDDWLNIGQALTATADSAVWWLGDWLVYGQDRFPERYRHAIDGTSLDYQTLRNYAWIARKFPPDRRRPGLSMQHHAEVAAMPPALQDMWLDRAGAAGWSRNELRRRIRAGAASAPSGPTSPADTELRLPVSVERHRRWEAAARRADRDLSHWIIEALDSAAGPGASPNSAPTQDH</sequence>
<evidence type="ECO:0008006" key="3">
    <source>
        <dbReference type="Google" id="ProtNLM"/>
    </source>
</evidence>